<organism evidence="2 3">
    <name type="scientific">Musa troglodytarum</name>
    <name type="common">fe'i banana</name>
    <dbReference type="NCBI Taxonomy" id="320322"/>
    <lineage>
        <taxon>Eukaryota</taxon>
        <taxon>Viridiplantae</taxon>
        <taxon>Streptophyta</taxon>
        <taxon>Embryophyta</taxon>
        <taxon>Tracheophyta</taxon>
        <taxon>Spermatophyta</taxon>
        <taxon>Magnoliopsida</taxon>
        <taxon>Liliopsida</taxon>
        <taxon>Zingiberales</taxon>
        <taxon>Musaceae</taxon>
        <taxon>Musa</taxon>
    </lineage>
</organism>
<evidence type="ECO:0000313" key="2">
    <source>
        <dbReference type="EMBL" id="URE05231.1"/>
    </source>
</evidence>
<proteinExistence type="predicted"/>
<dbReference type="AlphaFoldDB" id="A0A9E7FZD3"/>
<protein>
    <submittedName>
        <fullName evidence="2">Uncharacterized protein</fullName>
    </submittedName>
</protein>
<feature type="compositionally biased region" description="Basic and acidic residues" evidence="1">
    <location>
        <begin position="159"/>
        <end position="186"/>
    </location>
</feature>
<dbReference type="Proteomes" id="UP001055439">
    <property type="component" value="Chromosome 5"/>
</dbReference>
<reference evidence="2" key="1">
    <citation type="submission" date="2022-05" db="EMBL/GenBank/DDBJ databases">
        <title>The Musa troglodytarum L. genome provides insights into the mechanism of non-climacteric behaviour and enrichment of carotenoids.</title>
        <authorList>
            <person name="Wang J."/>
        </authorList>
    </citation>
    <scope>NUCLEOTIDE SEQUENCE</scope>
    <source>
        <tissue evidence="2">Leaf</tissue>
    </source>
</reference>
<sequence length="186" mass="21880">MRINEILGNQHDESDALLLESLRRLRLMELSVDVLKVLILHSSVSLLFYVGLRNRPHTLLQEFDDFRVLNQKWFLQFLLHGMLDVFYLFDTQLSAKLAPEQKAFSEAKVKQQRDTAALKRKPPMILQDWRAVRERPQRSRAQVERQRRLRAQVESSGDVESRGREHKLSGGAQVERKHKERGEEKK</sequence>
<evidence type="ECO:0000313" key="3">
    <source>
        <dbReference type="Proteomes" id="UP001055439"/>
    </source>
</evidence>
<accession>A0A9E7FZD3</accession>
<gene>
    <name evidence="2" type="ORF">MUK42_17591</name>
</gene>
<feature type="region of interest" description="Disordered" evidence="1">
    <location>
        <begin position="133"/>
        <end position="186"/>
    </location>
</feature>
<keyword evidence="3" id="KW-1185">Reference proteome</keyword>
<name>A0A9E7FZD3_9LILI</name>
<feature type="compositionally biased region" description="Basic and acidic residues" evidence="1">
    <location>
        <begin position="133"/>
        <end position="146"/>
    </location>
</feature>
<evidence type="ECO:0000256" key="1">
    <source>
        <dbReference type="SAM" id="MobiDB-lite"/>
    </source>
</evidence>
<dbReference type="EMBL" id="CP097507">
    <property type="protein sequence ID" value="URE05231.1"/>
    <property type="molecule type" value="Genomic_DNA"/>
</dbReference>